<dbReference type="Pfam" id="PF00392">
    <property type="entry name" value="GntR"/>
    <property type="match status" value="1"/>
</dbReference>
<dbReference type="Proteomes" id="UP000677234">
    <property type="component" value="Chromosome"/>
</dbReference>
<evidence type="ECO:0000259" key="8">
    <source>
        <dbReference type="PROSITE" id="PS50949"/>
    </source>
</evidence>
<evidence type="ECO:0000313" key="10">
    <source>
        <dbReference type="EMBL" id="QUO42026.1"/>
    </source>
</evidence>
<dbReference type="Gene3D" id="3.40.640.10">
    <property type="entry name" value="Type I PLP-dependent aspartate aminotransferase-like (Major domain)"/>
    <property type="match status" value="1"/>
</dbReference>
<dbReference type="GO" id="GO:0003700">
    <property type="term" value="F:DNA-binding transcription factor activity"/>
    <property type="evidence" value="ECO:0007669"/>
    <property type="project" value="InterPro"/>
</dbReference>
<gene>
    <name evidence="9" type="ORF">JD108_03040</name>
    <name evidence="10" type="ORF">KDJ56_03045</name>
</gene>
<dbReference type="GO" id="GO:0003677">
    <property type="term" value="F:DNA binding"/>
    <property type="evidence" value="ECO:0007669"/>
    <property type="project" value="UniProtKB-KW"/>
</dbReference>
<dbReference type="GO" id="GO:0030170">
    <property type="term" value="F:pyridoxal phosphate binding"/>
    <property type="evidence" value="ECO:0007669"/>
    <property type="project" value="InterPro"/>
</dbReference>
<keyword evidence="7" id="KW-0804">Transcription</keyword>
<keyword evidence="12" id="KW-1185">Reference proteome</keyword>
<evidence type="ECO:0000256" key="7">
    <source>
        <dbReference type="ARBA" id="ARBA00023163"/>
    </source>
</evidence>
<keyword evidence="9" id="KW-0808">Transferase</keyword>
<dbReference type="PROSITE" id="PS50949">
    <property type="entry name" value="HTH_GNTR"/>
    <property type="match status" value="1"/>
</dbReference>
<name>A0A7T5JPA4_9BACL</name>
<dbReference type="RefSeq" id="WP_198828508.1">
    <property type="nucleotide sequence ID" value="NZ_CP066308.1"/>
</dbReference>
<dbReference type="AlphaFoldDB" id="A0A7T5JPA4"/>
<dbReference type="InterPro" id="IPR036388">
    <property type="entry name" value="WH-like_DNA-bd_sf"/>
</dbReference>
<dbReference type="CDD" id="cd07377">
    <property type="entry name" value="WHTH_GntR"/>
    <property type="match status" value="1"/>
</dbReference>
<dbReference type="EMBL" id="CP066308">
    <property type="protein sequence ID" value="QQE74942.1"/>
    <property type="molecule type" value="Genomic_DNA"/>
</dbReference>
<evidence type="ECO:0000256" key="6">
    <source>
        <dbReference type="ARBA" id="ARBA00023125"/>
    </source>
</evidence>
<dbReference type="SUPFAM" id="SSF53383">
    <property type="entry name" value="PLP-dependent transferases"/>
    <property type="match status" value="1"/>
</dbReference>
<proteinExistence type="inferred from homology"/>
<keyword evidence="3 9" id="KW-0032">Aminotransferase</keyword>
<evidence type="ECO:0000256" key="1">
    <source>
        <dbReference type="ARBA" id="ARBA00001933"/>
    </source>
</evidence>
<comment type="cofactor">
    <cofactor evidence="1">
        <name>pyridoxal 5'-phosphate</name>
        <dbReference type="ChEBI" id="CHEBI:597326"/>
    </cofactor>
</comment>
<protein>
    <submittedName>
        <fullName evidence="9">PLP-dependent aminotransferase family protein</fullName>
    </submittedName>
</protein>
<keyword evidence="4" id="KW-0663">Pyridoxal phosphate</keyword>
<evidence type="ECO:0000313" key="11">
    <source>
        <dbReference type="Proteomes" id="UP000595847"/>
    </source>
</evidence>
<evidence type="ECO:0000256" key="3">
    <source>
        <dbReference type="ARBA" id="ARBA00022576"/>
    </source>
</evidence>
<dbReference type="InterPro" id="IPR000524">
    <property type="entry name" value="Tscrpt_reg_HTH_GntR"/>
</dbReference>
<dbReference type="SMART" id="SM00345">
    <property type="entry name" value="HTH_GNTR"/>
    <property type="match status" value="1"/>
</dbReference>
<dbReference type="InterPro" id="IPR015421">
    <property type="entry name" value="PyrdxlP-dep_Trfase_major"/>
</dbReference>
<dbReference type="Proteomes" id="UP000595847">
    <property type="component" value="Chromosome"/>
</dbReference>
<dbReference type="InterPro" id="IPR036390">
    <property type="entry name" value="WH_DNA-bd_sf"/>
</dbReference>
<dbReference type="Gene3D" id="1.10.10.10">
    <property type="entry name" value="Winged helix-like DNA-binding domain superfamily/Winged helix DNA-binding domain"/>
    <property type="match status" value="1"/>
</dbReference>
<evidence type="ECO:0000256" key="4">
    <source>
        <dbReference type="ARBA" id="ARBA00022898"/>
    </source>
</evidence>
<evidence type="ECO:0000256" key="2">
    <source>
        <dbReference type="ARBA" id="ARBA00005384"/>
    </source>
</evidence>
<keyword evidence="6" id="KW-0238">DNA-binding</keyword>
<dbReference type="PANTHER" id="PTHR46577">
    <property type="entry name" value="HTH-TYPE TRANSCRIPTIONAL REGULATORY PROTEIN GABR"/>
    <property type="match status" value="1"/>
</dbReference>
<dbReference type="EMBL" id="CP073708">
    <property type="protein sequence ID" value="QUO42026.1"/>
    <property type="molecule type" value="Genomic_DNA"/>
</dbReference>
<feature type="domain" description="HTH gntR-type" evidence="8">
    <location>
        <begin position="13"/>
        <end position="81"/>
    </location>
</feature>
<keyword evidence="5" id="KW-0805">Transcription regulation</keyword>
<organism evidence="9 11">
    <name type="scientific">Brevibacillus composti</name>
    <dbReference type="NCBI Taxonomy" id="2796470"/>
    <lineage>
        <taxon>Bacteria</taxon>
        <taxon>Bacillati</taxon>
        <taxon>Bacillota</taxon>
        <taxon>Bacilli</taxon>
        <taxon>Bacillales</taxon>
        <taxon>Paenibacillaceae</taxon>
        <taxon>Brevibacillus</taxon>
    </lineage>
</organism>
<dbReference type="GO" id="GO:0008483">
    <property type="term" value="F:transaminase activity"/>
    <property type="evidence" value="ECO:0007669"/>
    <property type="project" value="UniProtKB-KW"/>
</dbReference>
<dbReference type="PANTHER" id="PTHR46577:SF1">
    <property type="entry name" value="HTH-TYPE TRANSCRIPTIONAL REGULATORY PROTEIN GABR"/>
    <property type="match status" value="1"/>
</dbReference>
<accession>A0A7T5JPA4</accession>
<dbReference type="InterPro" id="IPR015424">
    <property type="entry name" value="PyrdxlP-dep_Trfase"/>
</dbReference>
<dbReference type="KEGG" id="bcop:JD108_03040"/>
<sequence>MDIHPHWMRDGAGPLYQQLYQYFREEIQSRRIPPGTRLPAVRALSQSLLLSKTTVETAYHQLLAEGYIESRERSGFYVVEWEEEIVGAEPRARSVPFLPSTQRAGTKPDAHGEQIVPIRYDFHQARVDARHFPYDLWRRYSNQCMQLENREILYYGDPQGEPVLREQIAAYLQKARGVHASTDAVVLGAGTQLLIHLLCCLFRLDRPVVAMEEPGYNGVRVVFQQHGFPIIPIPLEEDGIRLDALEESEAPLVYITPSHQEPTGAVMPYAKRTRLLQWAARTGAYIIEDDYDGEFRYQSKPIPSLQGMDQAGRVIYLGTFSKSLLPSIRISYMVLPPELLRVYQEQLSEYDQSCSRIHQETLALFMKSGQWERHIRRMRTIYGRKHQAMLSSLQAAFGQRVRIKGQNAGLSMTVEVPSALTPEELASRALSAGIRVYPTTKKWLTSPAEQPPAFQFGFGGLSLAEIEEGIRLLAQVWTPYLGSG</sequence>
<dbReference type="Pfam" id="PF00155">
    <property type="entry name" value="Aminotran_1_2"/>
    <property type="match status" value="1"/>
</dbReference>
<evidence type="ECO:0000313" key="12">
    <source>
        <dbReference type="Proteomes" id="UP000677234"/>
    </source>
</evidence>
<evidence type="ECO:0000313" key="9">
    <source>
        <dbReference type="EMBL" id="QQE74942.1"/>
    </source>
</evidence>
<dbReference type="SUPFAM" id="SSF46785">
    <property type="entry name" value="Winged helix' DNA-binding domain"/>
    <property type="match status" value="1"/>
</dbReference>
<comment type="similarity">
    <text evidence="2">In the C-terminal section; belongs to the class-I pyridoxal-phosphate-dependent aminotransferase family.</text>
</comment>
<dbReference type="InterPro" id="IPR004839">
    <property type="entry name" value="Aminotransferase_I/II_large"/>
</dbReference>
<reference evidence="9 11" key="1">
    <citation type="submission" date="2020-12" db="EMBL/GenBank/DDBJ databases">
        <title>strain FJAT-54423T represents a novel species of the genus Brevibacillus.</title>
        <authorList>
            <person name="Tang R."/>
        </authorList>
    </citation>
    <scope>NUCLEOTIDE SEQUENCE [LARGE SCALE GENOMIC DNA]</scope>
    <source>
        <strain evidence="9 11">FJAT-54423</strain>
    </source>
</reference>
<evidence type="ECO:0000256" key="5">
    <source>
        <dbReference type="ARBA" id="ARBA00023015"/>
    </source>
</evidence>
<reference evidence="10" key="2">
    <citation type="submission" date="2021-04" db="EMBL/GenBank/DDBJ databases">
        <title>Brevibacillus composti FJAT-54423, complete genome.</title>
        <authorList>
            <person name="Tang R."/>
        </authorList>
    </citation>
    <scope>NUCLEOTIDE SEQUENCE</scope>
    <source>
        <strain evidence="10">FJAT-54424</strain>
    </source>
</reference>
<dbReference type="CDD" id="cd00609">
    <property type="entry name" value="AAT_like"/>
    <property type="match status" value="1"/>
</dbReference>
<dbReference type="InterPro" id="IPR051446">
    <property type="entry name" value="HTH_trans_reg/aminotransferase"/>
</dbReference>